<evidence type="ECO:0000313" key="13">
    <source>
        <dbReference type="Proteomes" id="UP000429523"/>
    </source>
</evidence>
<gene>
    <name evidence="12" type="ORF">PF001_g9623</name>
    <name evidence="11" type="ORF">PF002_g11676</name>
    <name evidence="10" type="ORF">PF005_g10142</name>
    <name evidence="9" type="ORF">PF006_g9663</name>
    <name evidence="8" type="ORF">PF007_g10593</name>
    <name evidence="7" type="ORF">PF009_g12112</name>
</gene>
<name>A0A6A3SCN9_9STRA</name>
<evidence type="ECO:0000313" key="9">
    <source>
        <dbReference type="EMBL" id="KAE9145479.1"/>
    </source>
</evidence>
<evidence type="ECO:0000313" key="10">
    <source>
        <dbReference type="EMBL" id="KAE9213597.1"/>
    </source>
</evidence>
<dbReference type="PANTHER" id="PTHR11384:SF67">
    <property type="entry name" value="ATP-BINDING CASSETTE SUB-FAMILY D MEMBER 1"/>
    <property type="match status" value="1"/>
</dbReference>
<keyword evidence="4 5" id="KW-0472">Membrane</keyword>
<dbReference type="PANTHER" id="PTHR11384">
    <property type="entry name" value="ATP-BINDING CASSETTE, SUB-FAMILY D MEMBER"/>
    <property type="match status" value="1"/>
</dbReference>
<dbReference type="Pfam" id="PF06472">
    <property type="entry name" value="ABC_membrane_2"/>
    <property type="match status" value="1"/>
</dbReference>
<dbReference type="GO" id="GO:0005778">
    <property type="term" value="C:peroxisomal membrane"/>
    <property type="evidence" value="ECO:0007669"/>
    <property type="project" value="TreeGrafter"/>
</dbReference>
<evidence type="ECO:0000256" key="5">
    <source>
        <dbReference type="SAM" id="Phobius"/>
    </source>
</evidence>
<dbReference type="AlphaFoldDB" id="A0A6A3SCN9"/>
<evidence type="ECO:0000256" key="2">
    <source>
        <dbReference type="ARBA" id="ARBA00022692"/>
    </source>
</evidence>
<evidence type="ECO:0000256" key="1">
    <source>
        <dbReference type="ARBA" id="ARBA00022448"/>
    </source>
</evidence>
<dbReference type="EMBL" id="QXFZ01000505">
    <property type="protein sequence ID" value="KAE9113853.1"/>
    <property type="molecule type" value="Genomic_DNA"/>
</dbReference>
<feature type="transmembrane region" description="Helical" evidence="5">
    <location>
        <begin position="23"/>
        <end position="41"/>
    </location>
</feature>
<dbReference type="EMBL" id="QXGA01000468">
    <property type="protein sequence ID" value="KAE9145479.1"/>
    <property type="molecule type" value="Genomic_DNA"/>
</dbReference>
<keyword evidence="1" id="KW-0813">Transport</keyword>
<evidence type="ECO:0000259" key="6">
    <source>
        <dbReference type="Pfam" id="PF06472"/>
    </source>
</evidence>
<dbReference type="GO" id="GO:0042760">
    <property type="term" value="P:very long-chain fatty acid catabolic process"/>
    <property type="evidence" value="ECO:0007669"/>
    <property type="project" value="TreeGrafter"/>
</dbReference>
<evidence type="ECO:0000256" key="4">
    <source>
        <dbReference type="ARBA" id="ARBA00023136"/>
    </source>
</evidence>
<dbReference type="EMBL" id="QXGE01000467">
    <property type="protein sequence ID" value="KAE9311639.1"/>
    <property type="molecule type" value="Genomic_DNA"/>
</dbReference>
<evidence type="ECO:0000313" key="11">
    <source>
        <dbReference type="EMBL" id="KAE9234876.1"/>
    </source>
</evidence>
<dbReference type="GO" id="GO:0140359">
    <property type="term" value="F:ABC-type transporter activity"/>
    <property type="evidence" value="ECO:0007669"/>
    <property type="project" value="InterPro"/>
</dbReference>
<evidence type="ECO:0000313" key="7">
    <source>
        <dbReference type="EMBL" id="KAE8937995.1"/>
    </source>
</evidence>
<dbReference type="EMBL" id="QXGD01000541">
    <property type="protein sequence ID" value="KAE9234876.1"/>
    <property type="molecule type" value="Genomic_DNA"/>
</dbReference>
<protein>
    <recommendedName>
        <fullName evidence="6">ABC transmembrane type-1 domain-containing protein</fullName>
    </recommendedName>
</protein>
<dbReference type="EMBL" id="QXGF01000594">
    <property type="protein sequence ID" value="KAE8937995.1"/>
    <property type="molecule type" value="Genomic_DNA"/>
</dbReference>
<accession>A0A6A3SCN9</accession>
<dbReference type="GO" id="GO:0007031">
    <property type="term" value="P:peroxisome organization"/>
    <property type="evidence" value="ECO:0007669"/>
    <property type="project" value="TreeGrafter"/>
</dbReference>
<dbReference type="Proteomes" id="UP000437068">
    <property type="component" value="Unassembled WGS sequence"/>
</dbReference>
<dbReference type="Proteomes" id="UP000440732">
    <property type="component" value="Unassembled WGS sequence"/>
</dbReference>
<organism evidence="8 18">
    <name type="scientific">Phytophthora fragariae</name>
    <dbReference type="NCBI Taxonomy" id="53985"/>
    <lineage>
        <taxon>Eukaryota</taxon>
        <taxon>Sar</taxon>
        <taxon>Stramenopiles</taxon>
        <taxon>Oomycota</taxon>
        <taxon>Peronosporomycetes</taxon>
        <taxon>Peronosporales</taxon>
        <taxon>Peronosporaceae</taxon>
        <taxon>Phytophthora</taxon>
    </lineage>
</organism>
<dbReference type="GO" id="GO:0005524">
    <property type="term" value="F:ATP binding"/>
    <property type="evidence" value="ECO:0007669"/>
    <property type="project" value="InterPro"/>
</dbReference>
<evidence type="ECO:0000313" key="16">
    <source>
        <dbReference type="Proteomes" id="UP000440367"/>
    </source>
</evidence>
<evidence type="ECO:0000256" key="3">
    <source>
        <dbReference type="ARBA" id="ARBA00022989"/>
    </source>
</evidence>
<dbReference type="GO" id="GO:0015910">
    <property type="term" value="P:long-chain fatty acid import into peroxisome"/>
    <property type="evidence" value="ECO:0007669"/>
    <property type="project" value="TreeGrafter"/>
</dbReference>
<keyword evidence="3 5" id="KW-1133">Transmembrane helix</keyword>
<evidence type="ECO:0000313" key="14">
    <source>
        <dbReference type="Proteomes" id="UP000433483"/>
    </source>
</evidence>
<dbReference type="Proteomes" id="UP000433483">
    <property type="component" value="Unassembled WGS sequence"/>
</dbReference>
<reference evidence="13 14" key="1">
    <citation type="submission" date="2018-08" db="EMBL/GenBank/DDBJ databases">
        <title>Genomic investigation of the strawberry pathogen Phytophthora fragariae indicates pathogenicity is determined by transcriptional variation in three key races.</title>
        <authorList>
            <person name="Adams T.M."/>
            <person name="Armitage A.D."/>
            <person name="Sobczyk M.K."/>
            <person name="Bates H.J."/>
            <person name="Dunwell J.M."/>
            <person name="Nellist C.F."/>
            <person name="Harrison R.J."/>
        </authorList>
    </citation>
    <scope>NUCLEOTIDE SEQUENCE [LARGE SCALE GENOMIC DNA]</scope>
    <source>
        <strain evidence="12 15">A4</strain>
        <strain evidence="11 16">BC-1</strain>
        <strain evidence="10 14">NOV-27</strain>
        <strain evidence="9 17">NOV-5</strain>
        <strain evidence="8 18">NOV-71</strain>
        <strain evidence="7 13">NOV-9</strain>
    </source>
</reference>
<dbReference type="Proteomes" id="UP000440367">
    <property type="component" value="Unassembled WGS sequence"/>
</dbReference>
<evidence type="ECO:0000313" key="12">
    <source>
        <dbReference type="EMBL" id="KAE9311639.1"/>
    </source>
</evidence>
<keyword evidence="2 5" id="KW-0812">Transmembrane</keyword>
<comment type="caution">
    <text evidence="8">The sequence shown here is derived from an EMBL/GenBank/DDBJ whole genome shotgun (WGS) entry which is preliminary data.</text>
</comment>
<dbReference type="Proteomes" id="UP000441208">
    <property type="component" value="Unassembled WGS sequence"/>
</dbReference>
<evidence type="ECO:0000313" key="18">
    <source>
        <dbReference type="Proteomes" id="UP000441208"/>
    </source>
</evidence>
<evidence type="ECO:0000313" key="15">
    <source>
        <dbReference type="Proteomes" id="UP000437068"/>
    </source>
</evidence>
<keyword evidence="14" id="KW-1185">Reference proteome</keyword>
<dbReference type="InterPro" id="IPR050835">
    <property type="entry name" value="ABC_transporter_sub-D"/>
</dbReference>
<dbReference type="InterPro" id="IPR011527">
    <property type="entry name" value="ABC1_TM_dom"/>
</dbReference>
<dbReference type="OrthoDB" id="422637at2759"/>
<dbReference type="GO" id="GO:0006635">
    <property type="term" value="P:fatty acid beta-oxidation"/>
    <property type="evidence" value="ECO:0007669"/>
    <property type="project" value="TreeGrafter"/>
</dbReference>
<sequence>MSKPLVDITIYAVKLSSSIGPEGPLLMISYLMALGLFLPWVRQPTSRFTMTEQQMRGTFRFMKSRLSTHSEENSLTWAFSWSIPKTSNRVCPPPVVGHQHGGNDEMHMMVSVESSCRPHICERKAMYTLCNDGSSKRGQNCVNRFVSDYSSAFIHTSYDLGATVLFQQMNSSVNMVAKWCMNGTLKFFQTTVIKLSFG</sequence>
<proteinExistence type="predicted"/>
<feature type="domain" description="ABC transmembrane type-1" evidence="6">
    <location>
        <begin position="1"/>
        <end position="72"/>
    </location>
</feature>
<dbReference type="GO" id="GO:0005324">
    <property type="term" value="F:long-chain fatty acid transmembrane transporter activity"/>
    <property type="evidence" value="ECO:0007669"/>
    <property type="project" value="TreeGrafter"/>
</dbReference>
<evidence type="ECO:0000313" key="8">
    <source>
        <dbReference type="EMBL" id="KAE9113853.1"/>
    </source>
</evidence>
<dbReference type="EMBL" id="QXGB01000475">
    <property type="protein sequence ID" value="KAE9213597.1"/>
    <property type="molecule type" value="Genomic_DNA"/>
</dbReference>
<evidence type="ECO:0000313" key="17">
    <source>
        <dbReference type="Proteomes" id="UP000440732"/>
    </source>
</evidence>
<dbReference type="Proteomes" id="UP000429523">
    <property type="component" value="Unassembled WGS sequence"/>
</dbReference>